<dbReference type="Pfam" id="PF08239">
    <property type="entry name" value="SH3_3"/>
    <property type="match status" value="1"/>
</dbReference>
<accession>A0ABX4CYZ7</accession>
<gene>
    <name evidence="2" type="ORF">B0A81_03080</name>
</gene>
<dbReference type="PROSITE" id="PS51781">
    <property type="entry name" value="SH3B"/>
    <property type="match status" value="1"/>
</dbReference>
<comment type="caution">
    <text evidence="2">The sequence shown here is derived from an EMBL/GenBank/DDBJ whole genome shotgun (WGS) entry which is preliminary data.</text>
</comment>
<protein>
    <recommendedName>
        <fullName evidence="1">SH3b domain-containing protein</fullName>
    </recommendedName>
</protein>
<reference evidence="2 3" key="1">
    <citation type="submission" date="2016-11" db="EMBL/GenBank/DDBJ databases">
        <title>Whole genomes of Flavobacteriaceae.</title>
        <authorList>
            <person name="Stine C."/>
            <person name="Li C."/>
            <person name="Tadesse D."/>
        </authorList>
    </citation>
    <scope>NUCLEOTIDE SEQUENCE [LARGE SCALE GENOMIC DNA]</scope>
    <source>
        <strain evidence="2 3">CCUG 60112</strain>
    </source>
</reference>
<feature type="domain" description="SH3b" evidence="1">
    <location>
        <begin position="311"/>
        <end position="375"/>
    </location>
</feature>
<evidence type="ECO:0000259" key="1">
    <source>
        <dbReference type="PROSITE" id="PS51781"/>
    </source>
</evidence>
<proteinExistence type="predicted"/>
<organism evidence="2 3">
    <name type="scientific">Flavobacterium plurextorum</name>
    <dbReference type="NCBI Taxonomy" id="1114867"/>
    <lineage>
        <taxon>Bacteria</taxon>
        <taxon>Pseudomonadati</taxon>
        <taxon>Bacteroidota</taxon>
        <taxon>Flavobacteriia</taxon>
        <taxon>Flavobacteriales</taxon>
        <taxon>Flavobacteriaceae</taxon>
        <taxon>Flavobacterium</taxon>
    </lineage>
</organism>
<sequence>MRKINIVLYLFILLSIIGCSKKKESNENKISLNSTRQESDCEKKLFQLFYTSDFEKKEKYEVRIDDIRNDTIIIKAFTRNNLSDNPKTQEIVESVVGWFIIPPKRDALYLSLNALDPIEPNFKKIKTKQDHFSDFLNCINQKQTNEMKNEIKFTDLFNEGTNINFDPKDLNKDTPEIKDFKKKLEIYFDEIPLPEDFDSENLSYLVNNETFFDLQYYTNSAWLQYFITRYKIDVTLLNDLMSQAIKQEDYNAVKTLINNHYVVSEIDLQISSETKQESENKIQENKKDGYESYIVSNSKIDEIINLLHEKFNLNKISDPDGFTNLRKEKNTSSEILQKITTGTKIQILENLGDWWLVQTKEGKKGYVYKTKIKAE</sequence>
<dbReference type="InterPro" id="IPR003646">
    <property type="entry name" value="SH3-like_bac-type"/>
</dbReference>
<dbReference type="Proteomes" id="UP000198381">
    <property type="component" value="Unassembled WGS sequence"/>
</dbReference>
<name>A0ABX4CYZ7_9FLAO</name>
<evidence type="ECO:0000313" key="3">
    <source>
        <dbReference type="Proteomes" id="UP000198381"/>
    </source>
</evidence>
<dbReference type="PROSITE" id="PS51257">
    <property type="entry name" value="PROKAR_LIPOPROTEIN"/>
    <property type="match status" value="1"/>
</dbReference>
<dbReference type="EMBL" id="MUHD01000004">
    <property type="protein sequence ID" value="OXB10961.1"/>
    <property type="molecule type" value="Genomic_DNA"/>
</dbReference>
<keyword evidence="3" id="KW-1185">Reference proteome</keyword>
<dbReference type="SMART" id="SM00287">
    <property type="entry name" value="SH3b"/>
    <property type="match status" value="1"/>
</dbReference>
<evidence type="ECO:0000313" key="2">
    <source>
        <dbReference type="EMBL" id="OXB10961.1"/>
    </source>
</evidence>
<dbReference type="RefSeq" id="WP_089056650.1">
    <property type="nucleotide sequence ID" value="NZ_MUHD01000004.1"/>
</dbReference>
<dbReference type="Gene3D" id="2.30.30.40">
    <property type="entry name" value="SH3 Domains"/>
    <property type="match status" value="1"/>
</dbReference>